<dbReference type="Pfam" id="PF12728">
    <property type="entry name" value="HTH_17"/>
    <property type="match status" value="1"/>
</dbReference>
<name>A0A6C2YWC5_9BACT</name>
<dbReference type="InterPro" id="IPR036388">
    <property type="entry name" value="WH-like_DNA-bd_sf"/>
</dbReference>
<dbReference type="SUPFAM" id="SSF46955">
    <property type="entry name" value="Putative DNA-binding domain"/>
    <property type="match status" value="1"/>
</dbReference>
<dbReference type="CDD" id="cd00211">
    <property type="entry name" value="PTS_IIA_fru"/>
    <property type="match status" value="1"/>
</dbReference>
<dbReference type="Gene3D" id="3.40.930.10">
    <property type="entry name" value="Mannitol-specific EII, Chain A"/>
    <property type="match status" value="1"/>
</dbReference>
<dbReference type="PROSITE" id="PS51094">
    <property type="entry name" value="PTS_EIIA_TYPE_2"/>
    <property type="match status" value="1"/>
</dbReference>
<dbReference type="InterPro" id="IPR010093">
    <property type="entry name" value="SinI_DNA-bd"/>
</dbReference>
<dbReference type="AlphaFoldDB" id="A0A6C2YWC5"/>
<dbReference type="InterPro" id="IPR009061">
    <property type="entry name" value="DNA-bd_dom_put_sf"/>
</dbReference>
<dbReference type="InterPro" id="IPR002178">
    <property type="entry name" value="PTS_EIIA_type-2_dom"/>
</dbReference>
<sequence>MLAESMDLKELSRYLGRDPRDVQKLVNKGEIPARRVGGEWRFSSAEVHQWLEQRLRGFEDEHLAALDVPNTLELSEPLLTNLLPERCIAVPLPATTRSSVLREMVKLADQSWNVFDSDQLLEAVQAREEAGSTGHPGGIAVPHPRRPLPDLLGDHVLAVARIDSGIPFGASDRGMTDIFFLVACRDYRTHLRILARIARLERLPEFLDSIRNSETPRELLETITTFEQKLLESPDEE</sequence>
<dbReference type="SUPFAM" id="SSF55804">
    <property type="entry name" value="Phoshotransferase/anion transport protein"/>
    <property type="match status" value="1"/>
</dbReference>
<feature type="domain" description="PTS EIIA type-2" evidence="1">
    <location>
        <begin position="81"/>
        <end position="226"/>
    </location>
</feature>
<dbReference type="EMBL" id="LR593887">
    <property type="protein sequence ID" value="VTS07854.1"/>
    <property type="molecule type" value="Genomic_DNA"/>
</dbReference>
<organism evidence="2">
    <name type="scientific">Tuwongella immobilis</name>
    <dbReference type="NCBI Taxonomy" id="692036"/>
    <lineage>
        <taxon>Bacteria</taxon>
        <taxon>Pseudomonadati</taxon>
        <taxon>Planctomycetota</taxon>
        <taxon>Planctomycetia</taxon>
        <taxon>Gemmatales</taxon>
        <taxon>Gemmataceae</taxon>
        <taxon>Tuwongella</taxon>
    </lineage>
</organism>
<dbReference type="InParanoid" id="A0A6C2YWC5"/>
<dbReference type="EMBL" id="LR586016">
    <property type="protein sequence ID" value="VIP05249.1"/>
    <property type="molecule type" value="Genomic_DNA"/>
</dbReference>
<evidence type="ECO:0000259" key="1">
    <source>
        <dbReference type="PROSITE" id="PS51094"/>
    </source>
</evidence>
<dbReference type="Proteomes" id="UP000464378">
    <property type="component" value="Chromosome"/>
</dbReference>
<dbReference type="Pfam" id="PF00359">
    <property type="entry name" value="PTS_EIIA_2"/>
    <property type="match status" value="1"/>
</dbReference>
<dbReference type="InterPro" id="IPR041657">
    <property type="entry name" value="HTH_17"/>
</dbReference>
<evidence type="ECO:0000313" key="3">
    <source>
        <dbReference type="Proteomes" id="UP000464378"/>
    </source>
</evidence>
<dbReference type="RefSeq" id="WP_162660327.1">
    <property type="nucleotide sequence ID" value="NZ_LR593887.1"/>
</dbReference>
<evidence type="ECO:0000313" key="2">
    <source>
        <dbReference type="EMBL" id="VIP05249.1"/>
    </source>
</evidence>
<dbReference type="Gene3D" id="1.10.10.10">
    <property type="entry name" value="Winged helix-like DNA-binding domain superfamily/Winged helix DNA-binding domain"/>
    <property type="match status" value="1"/>
</dbReference>
<dbReference type="GO" id="GO:0003677">
    <property type="term" value="F:DNA binding"/>
    <property type="evidence" value="ECO:0007669"/>
    <property type="project" value="InterPro"/>
</dbReference>
<dbReference type="InterPro" id="IPR051541">
    <property type="entry name" value="PTS_SugarTrans_NitroReg"/>
</dbReference>
<dbReference type="PANTHER" id="PTHR47738">
    <property type="entry name" value="PTS SYSTEM FRUCTOSE-LIKE EIIA COMPONENT-RELATED"/>
    <property type="match status" value="1"/>
</dbReference>
<dbReference type="GO" id="GO:0030295">
    <property type="term" value="F:protein kinase activator activity"/>
    <property type="evidence" value="ECO:0007669"/>
    <property type="project" value="TreeGrafter"/>
</dbReference>
<dbReference type="PANTHER" id="PTHR47738:SF1">
    <property type="entry name" value="NITROGEN REGULATORY PROTEIN"/>
    <property type="match status" value="1"/>
</dbReference>
<keyword evidence="3" id="KW-1185">Reference proteome</keyword>
<dbReference type="NCBIfam" id="TIGR01764">
    <property type="entry name" value="excise"/>
    <property type="match status" value="1"/>
</dbReference>
<accession>A0A6C2YWC5</accession>
<proteinExistence type="predicted"/>
<reference evidence="2" key="1">
    <citation type="submission" date="2019-04" db="EMBL/GenBank/DDBJ databases">
        <authorList>
            <consortium name="Science for Life Laboratories"/>
        </authorList>
    </citation>
    <scope>NUCLEOTIDE SEQUENCE</scope>
    <source>
        <strain evidence="2">MBLW1</strain>
    </source>
</reference>
<gene>
    <name evidence="2" type="ORF">GMBLW1_39440</name>
</gene>
<protein>
    <recommendedName>
        <fullName evidence="1">PTS EIIA type-2 domain-containing protein</fullName>
    </recommendedName>
</protein>
<dbReference type="InterPro" id="IPR016152">
    <property type="entry name" value="PTrfase/Anion_transptr"/>
</dbReference>
<dbReference type="KEGG" id="tim:GMBLW1_39440"/>